<reference evidence="6 7" key="1">
    <citation type="submission" date="2023-08" db="EMBL/GenBank/DDBJ databases">
        <title>genomic of DY56.</title>
        <authorList>
            <person name="Wang Y."/>
        </authorList>
    </citation>
    <scope>NUCLEOTIDE SEQUENCE [LARGE SCALE GENOMIC DNA]</scope>
    <source>
        <strain evidence="6 7">DY56-A-20</strain>
    </source>
</reference>
<name>A0ABT9H5A8_9SPHN</name>
<feature type="region of interest" description="Disordered" evidence="4">
    <location>
        <begin position="1"/>
        <end position="59"/>
    </location>
</feature>
<protein>
    <recommendedName>
        <fullName evidence="3">beta-lactamase</fullName>
        <ecNumber evidence="3">3.5.2.6</ecNumber>
    </recommendedName>
</protein>
<dbReference type="Proteomes" id="UP001235664">
    <property type="component" value="Unassembled WGS sequence"/>
</dbReference>
<evidence type="ECO:0000256" key="2">
    <source>
        <dbReference type="ARBA" id="ARBA00009009"/>
    </source>
</evidence>
<dbReference type="InterPro" id="IPR012338">
    <property type="entry name" value="Beta-lactam/transpept-like"/>
</dbReference>
<sequence>MPILIGGCSQGDGSGKPDSQPTVGTAGDAAGKTATGREANAKAEQASPEPPAVPSPRAPEIEAGKQLDETIRQLGDGFAGHLGIAVRDLASGWTAHFGGDDFFPQQSVSKLWVAVTVLDQVDNGWLDLSEEVTLERDDLTVFYQPVRTLVLRNDGYTTTLGDLLERAIVRSDNTANDFLLRRAGGPDAVRRTLAQKDLGGIRFGPGERELQSEIAGLEWKPEYSIGPAFINARAEVPLEERRAAFKDYLDEPMDGAKPIGIVHALARLEKGQLLSPSTTRRLLELMARSATGERRLGGGVPASWSIAHKTGTGQILEGTQTGYNDVGLISAPDGQTYAVAVLIGRTSRPRAERRRLMQAAVEAAVAYHRATDQ</sequence>
<dbReference type="Pfam" id="PF13354">
    <property type="entry name" value="Beta-lactamase2"/>
    <property type="match status" value="1"/>
</dbReference>
<feature type="compositionally biased region" description="Low complexity" evidence="4">
    <location>
        <begin position="22"/>
        <end position="36"/>
    </location>
</feature>
<proteinExistence type="inferred from homology"/>
<comment type="similarity">
    <text evidence="2">Belongs to the class-A beta-lactamase family.</text>
</comment>
<evidence type="ECO:0000256" key="4">
    <source>
        <dbReference type="SAM" id="MobiDB-lite"/>
    </source>
</evidence>
<accession>A0ABT9H5A8</accession>
<dbReference type="InterPro" id="IPR000871">
    <property type="entry name" value="Beta-lactam_class-A"/>
</dbReference>
<evidence type="ECO:0000256" key="3">
    <source>
        <dbReference type="ARBA" id="ARBA00012865"/>
    </source>
</evidence>
<dbReference type="PRINTS" id="PR00118">
    <property type="entry name" value="BLACTAMASEA"/>
</dbReference>
<evidence type="ECO:0000256" key="1">
    <source>
        <dbReference type="ARBA" id="ARBA00001526"/>
    </source>
</evidence>
<dbReference type="InterPro" id="IPR045155">
    <property type="entry name" value="Beta-lactam_cat"/>
</dbReference>
<evidence type="ECO:0000313" key="6">
    <source>
        <dbReference type="EMBL" id="MDP4538492.1"/>
    </source>
</evidence>
<feature type="domain" description="Beta-lactamase class A catalytic" evidence="5">
    <location>
        <begin position="83"/>
        <end position="342"/>
    </location>
</feature>
<dbReference type="SUPFAM" id="SSF56601">
    <property type="entry name" value="beta-lactamase/transpeptidase-like"/>
    <property type="match status" value="1"/>
</dbReference>
<comment type="caution">
    <text evidence="6">The sequence shown here is derived from an EMBL/GenBank/DDBJ whole genome shotgun (WGS) entry which is preliminary data.</text>
</comment>
<comment type="catalytic activity">
    <reaction evidence="1">
        <text>a beta-lactam + H2O = a substituted beta-amino acid</text>
        <dbReference type="Rhea" id="RHEA:20401"/>
        <dbReference type="ChEBI" id="CHEBI:15377"/>
        <dbReference type="ChEBI" id="CHEBI:35627"/>
        <dbReference type="ChEBI" id="CHEBI:140347"/>
        <dbReference type="EC" id="3.5.2.6"/>
    </reaction>
</comment>
<keyword evidence="6" id="KW-0378">Hydrolase</keyword>
<dbReference type="RefSeq" id="WP_305928623.1">
    <property type="nucleotide sequence ID" value="NZ_JAVAIL010000001.1"/>
</dbReference>
<organism evidence="6 7">
    <name type="scientific">Qipengyuania benthica</name>
    <dbReference type="NCBI Taxonomy" id="3067651"/>
    <lineage>
        <taxon>Bacteria</taxon>
        <taxon>Pseudomonadati</taxon>
        <taxon>Pseudomonadota</taxon>
        <taxon>Alphaproteobacteria</taxon>
        <taxon>Sphingomonadales</taxon>
        <taxon>Erythrobacteraceae</taxon>
        <taxon>Qipengyuania</taxon>
    </lineage>
</organism>
<keyword evidence="7" id="KW-1185">Reference proteome</keyword>
<evidence type="ECO:0000313" key="7">
    <source>
        <dbReference type="Proteomes" id="UP001235664"/>
    </source>
</evidence>
<dbReference type="Gene3D" id="3.40.710.10">
    <property type="entry name" value="DD-peptidase/beta-lactamase superfamily"/>
    <property type="match status" value="1"/>
</dbReference>
<feature type="compositionally biased region" description="Pro residues" evidence="4">
    <location>
        <begin position="48"/>
        <end position="57"/>
    </location>
</feature>
<dbReference type="PANTHER" id="PTHR35333">
    <property type="entry name" value="BETA-LACTAMASE"/>
    <property type="match status" value="1"/>
</dbReference>
<dbReference type="EMBL" id="JAVAIL010000001">
    <property type="protein sequence ID" value="MDP4538492.1"/>
    <property type="molecule type" value="Genomic_DNA"/>
</dbReference>
<gene>
    <name evidence="6" type="ORF">Q9K01_02500</name>
</gene>
<dbReference type="EC" id="3.5.2.6" evidence="3"/>
<dbReference type="PANTHER" id="PTHR35333:SF3">
    <property type="entry name" value="BETA-LACTAMASE-TYPE TRANSPEPTIDASE FOLD CONTAINING PROTEIN"/>
    <property type="match status" value="1"/>
</dbReference>
<evidence type="ECO:0000259" key="5">
    <source>
        <dbReference type="Pfam" id="PF13354"/>
    </source>
</evidence>
<dbReference type="GO" id="GO:0016787">
    <property type="term" value="F:hydrolase activity"/>
    <property type="evidence" value="ECO:0007669"/>
    <property type="project" value="UniProtKB-KW"/>
</dbReference>